<evidence type="ECO:0000256" key="5">
    <source>
        <dbReference type="HAMAP-Rule" id="MF_00149"/>
    </source>
</evidence>
<reference evidence="9 10" key="1">
    <citation type="submission" date="2016-06" db="EMBL/GenBank/DDBJ databases">
        <title>Complete genome sequences of Bordetella bronchialis and Bordetella flabilis.</title>
        <authorList>
            <person name="LiPuma J.J."/>
            <person name="Spilker T."/>
        </authorList>
    </citation>
    <scope>NUCLEOTIDE SEQUENCE [LARGE SCALE GENOMIC DNA]</scope>
    <source>
        <strain evidence="9 10">AU17976</strain>
    </source>
</reference>
<dbReference type="InterPro" id="IPR014721">
    <property type="entry name" value="Ribsml_uS5_D2-typ_fold_subgr"/>
</dbReference>
<dbReference type="GO" id="GO:0016887">
    <property type="term" value="F:ATP hydrolysis activity"/>
    <property type="evidence" value="ECO:0007669"/>
    <property type="project" value="InterPro"/>
</dbReference>
<dbReference type="InterPro" id="IPR042121">
    <property type="entry name" value="MutL_C_regsub"/>
</dbReference>
<dbReference type="InterPro" id="IPR036890">
    <property type="entry name" value="HATPase_C_sf"/>
</dbReference>
<evidence type="ECO:0000256" key="2">
    <source>
        <dbReference type="ARBA" id="ARBA00021975"/>
    </source>
</evidence>
<dbReference type="Gene3D" id="3.30.1370.100">
    <property type="entry name" value="MutL, C-terminal domain, regulatory subdomain"/>
    <property type="match status" value="1"/>
</dbReference>
<keyword evidence="4 5" id="KW-0234">DNA repair</keyword>
<organism evidence="9 10">
    <name type="scientific">Bordetella bronchialis</name>
    <dbReference type="NCBI Taxonomy" id="463025"/>
    <lineage>
        <taxon>Bacteria</taxon>
        <taxon>Pseudomonadati</taxon>
        <taxon>Pseudomonadota</taxon>
        <taxon>Betaproteobacteria</taxon>
        <taxon>Burkholderiales</taxon>
        <taxon>Alcaligenaceae</taxon>
        <taxon>Bordetella</taxon>
    </lineage>
</organism>
<dbReference type="InterPro" id="IPR037198">
    <property type="entry name" value="MutL_C_sf"/>
</dbReference>
<dbReference type="InterPro" id="IPR013507">
    <property type="entry name" value="DNA_mismatch_S5_2-like"/>
</dbReference>
<feature type="domain" description="MutL C-terminal dimerisation" evidence="7">
    <location>
        <begin position="503"/>
        <end position="646"/>
    </location>
</feature>
<dbReference type="GO" id="GO:0032300">
    <property type="term" value="C:mismatch repair complex"/>
    <property type="evidence" value="ECO:0007669"/>
    <property type="project" value="InterPro"/>
</dbReference>
<dbReference type="NCBIfam" id="NF000949">
    <property type="entry name" value="PRK00095.1-2"/>
    <property type="match status" value="1"/>
</dbReference>
<comment type="similarity">
    <text evidence="1 5">Belongs to the DNA mismatch repair MutL/HexB family.</text>
</comment>
<evidence type="ECO:0000256" key="3">
    <source>
        <dbReference type="ARBA" id="ARBA00022763"/>
    </source>
</evidence>
<dbReference type="Pfam" id="PF08676">
    <property type="entry name" value="MutL_C"/>
    <property type="match status" value="1"/>
</dbReference>
<dbReference type="HAMAP" id="MF_00149">
    <property type="entry name" value="DNA_mis_repair"/>
    <property type="match status" value="1"/>
</dbReference>
<dbReference type="Gene3D" id="3.30.230.10">
    <property type="match status" value="1"/>
</dbReference>
<accession>A0A193FUZ7</accession>
<dbReference type="PROSITE" id="PS00058">
    <property type="entry name" value="DNA_MISMATCH_REPAIR_1"/>
    <property type="match status" value="1"/>
</dbReference>
<evidence type="ECO:0000313" key="10">
    <source>
        <dbReference type="Proteomes" id="UP000092213"/>
    </source>
</evidence>
<dbReference type="FunFam" id="3.30.565.10:FF:000003">
    <property type="entry name" value="DNA mismatch repair endonuclease MutL"/>
    <property type="match status" value="1"/>
</dbReference>
<dbReference type="SUPFAM" id="SSF55874">
    <property type="entry name" value="ATPase domain of HSP90 chaperone/DNA topoisomerase II/histidine kinase"/>
    <property type="match status" value="1"/>
</dbReference>
<name>A0A193FUZ7_9BORD</name>
<dbReference type="GO" id="GO:0006298">
    <property type="term" value="P:mismatch repair"/>
    <property type="evidence" value="ECO:0007669"/>
    <property type="project" value="UniProtKB-UniRule"/>
</dbReference>
<dbReference type="PANTHER" id="PTHR10073:SF12">
    <property type="entry name" value="DNA MISMATCH REPAIR PROTEIN MLH1"/>
    <property type="match status" value="1"/>
</dbReference>
<dbReference type="InterPro" id="IPR042120">
    <property type="entry name" value="MutL_C_dimsub"/>
</dbReference>
<dbReference type="CDD" id="cd16926">
    <property type="entry name" value="HATPase_MutL-MLH-PMS-like"/>
    <property type="match status" value="1"/>
</dbReference>
<proteinExistence type="inferred from homology"/>
<dbReference type="Gene3D" id="3.30.565.10">
    <property type="entry name" value="Histidine kinase-like ATPase, C-terminal domain"/>
    <property type="match status" value="1"/>
</dbReference>
<comment type="function">
    <text evidence="5">This protein is involved in the repair of mismatches in DNA. It is required for dam-dependent methyl-directed DNA mismatch repair. May act as a 'molecular matchmaker', a protein that promotes the formation of a stable complex between two or more DNA-binding proteins in an ATP-dependent manner without itself being part of a final effector complex.</text>
</comment>
<dbReference type="PANTHER" id="PTHR10073">
    <property type="entry name" value="DNA MISMATCH REPAIR PROTEIN MLH, PMS, MUTL"/>
    <property type="match status" value="1"/>
</dbReference>
<dbReference type="SMART" id="SM00853">
    <property type="entry name" value="MutL_C"/>
    <property type="match status" value="1"/>
</dbReference>
<dbReference type="InterPro" id="IPR038973">
    <property type="entry name" value="MutL/Mlh/Pms-like"/>
</dbReference>
<dbReference type="NCBIfam" id="TIGR00585">
    <property type="entry name" value="mutl"/>
    <property type="match status" value="1"/>
</dbReference>
<evidence type="ECO:0000259" key="7">
    <source>
        <dbReference type="SMART" id="SM00853"/>
    </source>
</evidence>
<dbReference type="STRING" id="463025.BAU08_06340"/>
<dbReference type="InterPro" id="IPR020568">
    <property type="entry name" value="Ribosomal_Su5_D2-typ_SF"/>
</dbReference>
<dbReference type="InterPro" id="IPR020667">
    <property type="entry name" value="DNA_mismatch_repair_MutL"/>
</dbReference>
<evidence type="ECO:0000256" key="6">
    <source>
        <dbReference type="SAM" id="MobiDB-lite"/>
    </source>
</evidence>
<dbReference type="CDD" id="cd03482">
    <property type="entry name" value="MutL_Trans_MutL"/>
    <property type="match status" value="1"/>
</dbReference>
<evidence type="ECO:0000259" key="8">
    <source>
        <dbReference type="SMART" id="SM01340"/>
    </source>
</evidence>
<dbReference type="InterPro" id="IPR014790">
    <property type="entry name" value="MutL_C"/>
</dbReference>
<dbReference type="InterPro" id="IPR014762">
    <property type="entry name" value="DNA_mismatch_repair_CS"/>
</dbReference>
<feature type="region of interest" description="Disordered" evidence="6">
    <location>
        <begin position="433"/>
        <end position="458"/>
    </location>
</feature>
<dbReference type="Pfam" id="PF13589">
    <property type="entry name" value="HATPase_c_3"/>
    <property type="match status" value="1"/>
</dbReference>
<dbReference type="GO" id="GO:0030983">
    <property type="term" value="F:mismatched DNA binding"/>
    <property type="evidence" value="ECO:0007669"/>
    <property type="project" value="InterPro"/>
</dbReference>
<dbReference type="Pfam" id="PF01119">
    <property type="entry name" value="DNA_mis_repair"/>
    <property type="match status" value="1"/>
</dbReference>
<dbReference type="GO" id="GO:0005524">
    <property type="term" value="F:ATP binding"/>
    <property type="evidence" value="ECO:0007669"/>
    <property type="project" value="InterPro"/>
</dbReference>
<evidence type="ECO:0000256" key="4">
    <source>
        <dbReference type="ARBA" id="ARBA00023204"/>
    </source>
</evidence>
<dbReference type="AlphaFoldDB" id="A0A193FUZ7"/>
<gene>
    <name evidence="5" type="primary">mutL</name>
    <name evidence="9" type="ORF">BAU08_06340</name>
</gene>
<dbReference type="SMART" id="SM01340">
    <property type="entry name" value="DNA_mis_repair"/>
    <property type="match status" value="1"/>
</dbReference>
<protein>
    <recommendedName>
        <fullName evidence="2 5">DNA mismatch repair protein MutL</fullName>
    </recommendedName>
</protein>
<keyword evidence="3 5" id="KW-0227">DNA damage</keyword>
<dbReference type="EMBL" id="CP016171">
    <property type="protein sequence ID" value="ANN71001.1"/>
    <property type="molecule type" value="Genomic_DNA"/>
</dbReference>
<evidence type="ECO:0000313" key="9">
    <source>
        <dbReference type="EMBL" id="ANN71001.1"/>
    </source>
</evidence>
<evidence type="ECO:0000256" key="1">
    <source>
        <dbReference type="ARBA" id="ARBA00006082"/>
    </source>
</evidence>
<dbReference type="InterPro" id="IPR002099">
    <property type="entry name" value="MutL/Mlh/PMS"/>
</dbReference>
<feature type="domain" description="DNA mismatch repair protein S5" evidence="8">
    <location>
        <begin position="208"/>
        <end position="326"/>
    </location>
</feature>
<dbReference type="SUPFAM" id="SSF54211">
    <property type="entry name" value="Ribosomal protein S5 domain 2-like"/>
    <property type="match status" value="1"/>
</dbReference>
<dbReference type="GO" id="GO:0140664">
    <property type="term" value="F:ATP-dependent DNA damage sensor activity"/>
    <property type="evidence" value="ECO:0007669"/>
    <property type="project" value="InterPro"/>
</dbReference>
<dbReference type="RefSeq" id="WP_066668619.1">
    <property type="nucleotide sequence ID" value="NZ_CP016171.1"/>
</dbReference>
<dbReference type="Proteomes" id="UP000092213">
    <property type="component" value="Chromosome"/>
</dbReference>
<feature type="region of interest" description="Disordered" evidence="6">
    <location>
        <begin position="332"/>
        <end position="352"/>
    </location>
</feature>
<dbReference type="SUPFAM" id="SSF118116">
    <property type="entry name" value="DNA mismatch repair protein MutL"/>
    <property type="match status" value="1"/>
</dbReference>
<sequence length="690" mass="74092">MSDRRPIAALPDLLISQIAAGEVIERPASVLKELLENAIDAGARAIEVRLEGGGIRRIAVTDDGGGIPAEELPLALRRHATSKIASLDELEAVGSMGFRGEALASIASVAQLTIISRTRDAAHASQIDAGSGELAPASGPPGTTVDVRQLFDSVPARRKFLRAEATEFGHCLDALERIALAHPHIAFRLFHHDRAHRQWLPADPPQRIRDVLGAEFADQGLLIERALGPVALTGMITRPTAARARADRQYLYVNGRYVRDRTVSHALRSAYADVLHGDRQPAYVLFLRIDPAAVDVNVHPAKHEVRFRDSGAVHRFVSQAVSDTLAQTGGQGVAGVSGAPAGTPRNDAFAPAGATVAPPGAAPYERDGRAMAAGDTPSRLYAGREGHATAPANAYRGLGAGFPPPRPHTQVPFRLHGTSANAADWQRLYRPLEAPGQDNGVSRDPHADPEGAAVRGLDGQGQAGIVGDAWAMRDAAGGAPVLREPAPGNATLSETEEHPLGMALGQLHGIYILAQNKRGLVLVDMHAAHERVVYEQLKTDLDARSMPRQDLLVPVVFNAQEKDVALVEECEAQLEELGFRMRPAGPASIAVRSVPALLARGDVESLARAVLRDLATVGVSRLLTEQRNELLATMACHGSVRANRRLTIEEMNALLRRMEATERADQCNHGRPTWVQWSVSELDRLFLRGQ</sequence>
<dbReference type="Gene3D" id="3.30.1540.20">
    <property type="entry name" value="MutL, C-terminal domain, dimerisation subdomain"/>
    <property type="match status" value="1"/>
</dbReference>